<feature type="transmembrane region" description="Helical" evidence="2">
    <location>
        <begin position="44"/>
        <end position="63"/>
    </location>
</feature>
<feature type="region of interest" description="Disordered" evidence="1">
    <location>
        <begin position="223"/>
        <end position="244"/>
    </location>
</feature>
<feature type="transmembrane region" description="Helical" evidence="2">
    <location>
        <begin position="84"/>
        <end position="110"/>
    </location>
</feature>
<keyword evidence="2" id="KW-0472">Membrane</keyword>
<dbReference type="EMBL" id="HBIU01041600">
    <property type="protein sequence ID" value="CAE0640064.1"/>
    <property type="molecule type" value="Transcribed_RNA"/>
</dbReference>
<proteinExistence type="predicted"/>
<protein>
    <submittedName>
        <fullName evidence="3">Uncharacterized protein</fullName>
    </submittedName>
</protein>
<name>A0A7S4DBL4_HETAK</name>
<evidence type="ECO:0000313" key="3">
    <source>
        <dbReference type="EMBL" id="CAE0640064.1"/>
    </source>
</evidence>
<reference evidence="3" key="1">
    <citation type="submission" date="2021-01" db="EMBL/GenBank/DDBJ databases">
        <authorList>
            <person name="Corre E."/>
            <person name="Pelletier E."/>
            <person name="Niang G."/>
            <person name="Scheremetjew M."/>
            <person name="Finn R."/>
            <person name="Kale V."/>
            <person name="Holt S."/>
            <person name="Cochrane G."/>
            <person name="Meng A."/>
            <person name="Brown T."/>
            <person name="Cohen L."/>
        </authorList>
    </citation>
    <scope>NUCLEOTIDE SEQUENCE</scope>
    <source>
        <strain evidence="3">CCMP3107</strain>
    </source>
</reference>
<sequence length="244" mass="26464">MIAKVLPTGALLVPLLAILAAFRELAVRILPSGACVGFAPRNLLIQGAISNVLLNCVGLLIFLRPLIRKGALPQEGRNSQIMQIAWANFYSSICSTVATLIFQLSGIILAPDSDQVLNVFDTLAVVSAGMNAVAVNLAYADHRILFLAGKKSLQYFAHSKLALLCGGLDHFFSTPKRSSRVYRRRTSRKVFVEVQESNQPNKAQATTFISRQKEYSAAVLVPTPSSEKARRAPTTTAQKVGLQV</sequence>
<dbReference type="AlphaFoldDB" id="A0A7S4DBL4"/>
<feature type="transmembrane region" description="Helical" evidence="2">
    <location>
        <begin position="122"/>
        <end position="140"/>
    </location>
</feature>
<evidence type="ECO:0000256" key="2">
    <source>
        <dbReference type="SAM" id="Phobius"/>
    </source>
</evidence>
<organism evidence="3">
    <name type="scientific">Heterosigma akashiwo</name>
    <name type="common">Chromophytic alga</name>
    <name type="synonym">Heterosigma carterae</name>
    <dbReference type="NCBI Taxonomy" id="2829"/>
    <lineage>
        <taxon>Eukaryota</taxon>
        <taxon>Sar</taxon>
        <taxon>Stramenopiles</taxon>
        <taxon>Ochrophyta</taxon>
        <taxon>Raphidophyceae</taxon>
        <taxon>Chattonellales</taxon>
        <taxon>Chattonellaceae</taxon>
        <taxon>Heterosigma</taxon>
    </lineage>
</organism>
<evidence type="ECO:0000256" key="1">
    <source>
        <dbReference type="SAM" id="MobiDB-lite"/>
    </source>
</evidence>
<gene>
    <name evidence="3" type="ORF">HAKA00212_LOCUS18882</name>
</gene>
<keyword evidence="2" id="KW-0812">Transmembrane</keyword>
<keyword evidence="2" id="KW-1133">Transmembrane helix</keyword>
<accession>A0A7S4DBL4</accession>